<name>A0A931G553_9MICC</name>
<dbReference type="RefSeq" id="WP_196397386.1">
    <property type="nucleotide sequence ID" value="NZ_JADNYM010000017.1"/>
</dbReference>
<evidence type="ECO:0000256" key="1">
    <source>
        <dbReference type="SAM" id="Coils"/>
    </source>
</evidence>
<proteinExistence type="predicted"/>
<protein>
    <submittedName>
        <fullName evidence="2">Asp23/Gls24 family envelope stress response protein</fullName>
    </submittedName>
</protein>
<reference evidence="2 3" key="1">
    <citation type="submission" date="2020-11" db="EMBL/GenBank/DDBJ databases">
        <title>Arthrobacter antarcticus sp. nov., isolated from Antarctic Soil.</title>
        <authorList>
            <person name="Li J."/>
        </authorList>
    </citation>
    <scope>NUCLEOTIDE SEQUENCE [LARGE SCALE GENOMIC DNA]</scope>
    <source>
        <strain evidence="2 3">Z1-20</strain>
    </source>
</reference>
<dbReference type="EMBL" id="JADNYM010000017">
    <property type="protein sequence ID" value="MBG0740456.1"/>
    <property type="molecule type" value="Genomic_DNA"/>
</dbReference>
<keyword evidence="1" id="KW-0175">Coiled coil</keyword>
<organism evidence="2 3">
    <name type="scientific">Arthrobacter terrae</name>
    <dbReference type="NCBI Taxonomy" id="2935737"/>
    <lineage>
        <taxon>Bacteria</taxon>
        <taxon>Bacillati</taxon>
        <taxon>Actinomycetota</taxon>
        <taxon>Actinomycetes</taxon>
        <taxon>Micrococcales</taxon>
        <taxon>Micrococcaceae</taxon>
        <taxon>Arthrobacter</taxon>
    </lineage>
</organism>
<keyword evidence="3" id="KW-1185">Reference proteome</keyword>
<feature type="coiled-coil region" evidence="1">
    <location>
        <begin position="26"/>
        <end position="56"/>
    </location>
</feature>
<dbReference type="Proteomes" id="UP000655366">
    <property type="component" value="Unassembled WGS sequence"/>
</dbReference>
<evidence type="ECO:0000313" key="2">
    <source>
        <dbReference type="EMBL" id="MBG0740456.1"/>
    </source>
</evidence>
<evidence type="ECO:0000313" key="3">
    <source>
        <dbReference type="Proteomes" id="UP000655366"/>
    </source>
</evidence>
<sequence length="201" mass="21550">MALDDEPRLGCGRSIDRIWTTIDQPLNAHEQTCRQCQAARAQLKRLNEATQALREADLHDEALTPRSGVKTAIMDVARAEIRRSKRILLASNGNGTTEISEQALSSVIRAAAAEVPGIHARRCHIEISSATSDSSVDDPPSGQSGVIGPHLVIGLRSAVAPDINIPRTVQLLRQRIITAIPAGIGISAGTINITVEDLYDV</sequence>
<gene>
    <name evidence="2" type="ORF">IV500_13800</name>
</gene>
<comment type="caution">
    <text evidence="2">The sequence shown here is derived from an EMBL/GenBank/DDBJ whole genome shotgun (WGS) entry which is preliminary data.</text>
</comment>
<accession>A0A931G553</accession>
<dbReference type="AlphaFoldDB" id="A0A931G553"/>